<evidence type="ECO:0000313" key="8">
    <source>
        <dbReference type="EnsemblMetazoa" id="PPA37516.1"/>
    </source>
</evidence>
<accession>A0A2A6B9Y9</accession>
<keyword evidence="7" id="KW-0446">Lipid-binding</keyword>
<proteinExistence type="inferred from homology"/>
<accession>A0A8R1UPL9</accession>
<keyword evidence="9" id="KW-1185">Reference proteome</keyword>
<gene>
    <name evidence="8" type="primary">WBGene00275885</name>
</gene>
<comment type="subcellular location">
    <subcellularLocation>
        <location evidence="1">Secreted</location>
    </subcellularLocation>
</comment>
<reference evidence="8" key="2">
    <citation type="submission" date="2022-06" db="UniProtKB">
        <authorList>
            <consortium name="EnsemblMetazoa"/>
        </authorList>
    </citation>
    <scope>IDENTIFICATION</scope>
    <source>
        <strain evidence="8">PS312</strain>
    </source>
</reference>
<sequence length="229" mass="26442">MKLLPLLLTLVVVFSVGNSIEPNSDHQEYLEILFGKTLDVSIVNDIVEEEANVIEITAEEHFNFCFLKDKGLKLRYKKDFDDNYSEFKEMIWNMTFDNVDDVMNELKEKTPEVHSVFTCLFKEIIANLGRESSIFVVNVKDTLIDTLFKHSNLVMSGKSNRRAPMYGKSIKTVYDEYGALSVKAKNDLERNSCFRTIYRIIDLTGDRKGSITEMKRTFNNYIEAASFKP</sequence>
<dbReference type="PANTHER" id="PTHR31418:SF7">
    <property type="entry name" value="FATTY-ACID AND RETINOL-BINDING PROTEIN 1"/>
    <property type="match status" value="1"/>
</dbReference>
<name>A0A2A6B9Y9_PRIPA</name>
<evidence type="ECO:0000256" key="7">
    <source>
        <dbReference type="ARBA" id="ARBA00023121"/>
    </source>
</evidence>
<dbReference type="Proteomes" id="UP000005239">
    <property type="component" value="Unassembled WGS sequence"/>
</dbReference>
<evidence type="ECO:0000256" key="3">
    <source>
        <dbReference type="ARBA" id="ARBA00017453"/>
    </source>
</evidence>
<evidence type="ECO:0000256" key="4">
    <source>
        <dbReference type="ARBA" id="ARBA00022525"/>
    </source>
</evidence>
<evidence type="ECO:0000256" key="5">
    <source>
        <dbReference type="ARBA" id="ARBA00022729"/>
    </source>
</evidence>
<keyword evidence="6" id="KW-0175">Coiled coil</keyword>
<dbReference type="Gene3D" id="1.20.120.1100">
    <property type="match status" value="1"/>
</dbReference>
<evidence type="ECO:0000256" key="2">
    <source>
        <dbReference type="ARBA" id="ARBA00006648"/>
    </source>
</evidence>
<protein>
    <recommendedName>
        <fullName evidence="3">Fatty-acid and retinol-binding protein 1</fullName>
    </recommendedName>
</protein>
<dbReference type="GO" id="GO:0008289">
    <property type="term" value="F:lipid binding"/>
    <property type="evidence" value="ECO:0007669"/>
    <property type="project" value="UniProtKB-KW"/>
</dbReference>
<dbReference type="PANTHER" id="PTHR31418">
    <property type="entry name" value="FATTY-ACID AND RETINOL-BINDING PROTEIN 1"/>
    <property type="match status" value="1"/>
</dbReference>
<dbReference type="EnsemblMetazoa" id="PPA37516.1">
    <property type="protein sequence ID" value="PPA37516.1"/>
    <property type="gene ID" value="WBGene00275885"/>
</dbReference>
<organism evidence="8 9">
    <name type="scientific">Pristionchus pacificus</name>
    <name type="common">Parasitic nematode worm</name>
    <dbReference type="NCBI Taxonomy" id="54126"/>
    <lineage>
        <taxon>Eukaryota</taxon>
        <taxon>Metazoa</taxon>
        <taxon>Ecdysozoa</taxon>
        <taxon>Nematoda</taxon>
        <taxon>Chromadorea</taxon>
        <taxon>Rhabditida</taxon>
        <taxon>Rhabditina</taxon>
        <taxon>Diplogasteromorpha</taxon>
        <taxon>Diplogasteroidea</taxon>
        <taxon>Neodiplogasteridae</taxon>
        <taxon>Pristionchus</taxon>
    </lineage>
</organism>
<evidence type="ECO:0000256" key="6">
    <source>
        <dbReference type="ARBA" id="ARBA00023054"/>
    </source>
</evidence>
<keyword evidence="5" id="KW-0732">Signal</keyword>
<reference evidence="9" key="1">
    <citation type="journal article" date="2008" name="Nat. Genet.">
        <title>The Pristionchus pacificus genome provides a unique perspective on nematode lifestyle and parasitism.</title>
        <authorList>
            <person name="Dieterich C."/>
            <person name="Clifton S.W."/>
            <person name="Schuster L.N."/>
            <person name="Chinwalla A."/>
            <person name="Delehaunty K."/>
            <person name="Dinkelacker I."/>
            <person name="Fulton L."/>
            <person name="Fulton R."/>
            <person name="Godfrey J."/>
            <person name="Minx P."/>
            <person name="Mitreva M."/>
            <person name="Roeseler W."/>
            <person name="Tian H."/>
            <person name="Witte H."/>
            <person name="Yang S.P."/>
            <person name="Wilson R.K."/>
            <person name="Sommer R.J."/>
        </authorList>
    </citation>
    <scope>NUCLEOTIDE SEQUENCE [LARGE SCALE GENOMIC DNA]</scope>
    <source>
        <strain evidence="9">PS312</strain>
    </source>
</reference>
<evidence type="ECO:0000256" key="1">
    <source>
        <dbReference type="ARBA" id="ARBA00004613"/>
    </source>
</evidence>
<dbReference type="GO" id="GO:0005576">
    <property type="term" value="C:extracellular region"/>
    <property type="evidence" value="ECO:0007669"/>
    <property type="project" value="UniProtKB-SubCell"/>
</dbReference>
<keyword evidence="4" id="KW-0964">Secreted</keyword>
<dbReference type="InterPro" id="IPR008632">
    <property type="entry name" value="Gp-FAR-1"/>
</dbReference>
<comment type="similarity">
    <text evidence="2">Belongs to the fatty-acid and retinol-binding protein (FARBP) family.</text>
</comment>
<dbReference type="AlphaFoldDB" id="A0A2A6B9Y9"/>
<dbReference type="SUPFAM" id="SSF144292">
    <property type="entry name" value="occludin/ELL-like"/>
    <property type="match status" value="1"/>
</dbReference>
<evidence type="ECO:0000313" key="9">
    <source>
        <dbReference type="Proteomes" id="UP000005239"/>
    </source>
</evidence>